<feature type="domain" description="Esterase Ig-like N-terminal" evidence="1">
    <location>
        <begin position="4"/>
        <end position="73"/>
    </location>
</feature>
<dbReference type="Proteomes" id="UP000565613">
    <property type="component" value="Unassembled WGS sequence"/>
</dbReference>
<evidence type="ECO:0000313" key="2">
    <source>
        <dbReference type="EMBL" id="NMF26665.1"/>
    </source>
</evidence>
<comment type="caution">
    <text evidence="2">The sequence shown here is derived from an EMBL/GenBank/DDBJ whole genome shotgun (WGS) entry which is preliminary data.</text>
</comment>
<reference evidence="2 3" key="1">
    <citation type="submission" date="2020-04" db="EMBL/GenBank/DDBJ databases">
        <authorList>
            <person name="Hitch T.C.A."/>
            <person name="Wylensek D."/>
            <person name="Clavel T."/>
        </authorList>
    </citation>
    <scope>NUCLEOTIDE SEQUENCE [LARGE SCALE GENOMIC DNA]</scope>
    <source>
        <strain evidence="2 3">105184</strain>
    </source>
</reference>
<organism evidence="2 3">
    <name type="scientific">Parafannyhessea umbonata</name>
    <dbReference type="NCBI Taxonomy" id="604330"/>
    <lineage>
        <taxon>Bacteria</taxon>
        <taxon>Bacillati</taxon>
        <taxon>Actinomycetota</taxon>
        <taxon>Coriobacteriia</taxon>
        <taxon>Coriobacteriales</taxon>
        <taxon>Atopobiaceae</taxon>
        <taxon>Parafannyhessea</taxon>
    </lineage>
</organism>
<name>A0A7X9Y1M0_9ACTN</name>
<protein>
    <recommendedName>
        <fullName evidence="1">Esterase Ig-like N-terminal domain-containing protein</fullName>
    </recommendedName>
</protein>
<dbReference type="InterPro" id="IPR041172">
    <property type="entry name" value="EstA_Ig-like_N"/>
</dbReference>
<dbReference type="Pfam" id="PF18435">
    <property type="entry name" value="EstA_Ig_like"/>
    <property type="match status" value="1"/>
</dbReference>
<proteinExistence type="predicted"/>
<gene>
    <name evidence="2" type="ORF">HF885_09565</name>
</gene>
<dbReference type="AlphaFoldDB" id="A0A7X9Y1M0"/>
<sequence>MAEYRTVTTATDRGAYVSRLVLDLPYDVADAGDLADAFAVRADGEDVAVLRAWACDEMGARRPGGSHVVLELPEVRATQRIGGGVMGSRELMPVFHVAQRRALAAKNPSAGALGGLVFDESAGDTCPDLLGWDLTGEGTSMGTTCASRSLRRSARGVIARRGHGPCRCCCGCMARASRACRF</sequence>
<evidence type="ECO:0000259" key="1">
    <source>
        <dbReference type="Pfam" id="PF18435"/>
    </source>
</evidence>
<evidence type="ECO:0000313" key="3">
    <source>
        <dbReference type="Proteomes" id="UP000565613"/>
    </source>
</evidence>
<dbReference type="RefSeq" id="WP_170104698.1">
    <property type="nucleotide sequence ID" value="NZ_JABAGR010000011.1"/>
</dbReference>
<dbReference type="EMBL" id="JABAGR010000011">
    <property type="protein sequence ID" value="NMF26665.1"/>
    <property type="molecule type" value="Genomic_DNA"/>
</dbReference>
<accession>A0A7X9Y1M0</accession>